<dbReference type="GeneID" id="63686069"/>
<proteinExistence type="predicted"/>
<organism evidence="2 3">
    <name type="scientific">Dacryopinax primogenitus (strain DJM 731)</name>
    <name type="common">Brown rot fungus</name>
    <dbReference type="NCBI Taxonomy" id="1858805"/>
    <lineage>
        <taxon>Eukaryota</taxon>
        <taxon>Fungi</taxon>
        <taxon>Dikarya</taxon>
        <taxon>Basidiomycota</taxon>
        <taxon>Agaricomycotina</taxon>
        <taxon>Dacrymycetes</taxon>
        <taxon>Dacrymycetales</taxon>
        <taxon>Dacrymycetaceae</taxon>
        <taxon>Dacryopinax</taxon>
    </lineage>
</organism>
<dbReference type="Proteomes" id="UP000030653">
    <property type="component" value="Unassembled WGS sequence"/>
</dbReference>
<gene>
    <name evidence="2" type="ORF">DACRYDRAFT_13921</name>
</gene>
<evidence type="ECO:0000259" key="1">
    <source>
        <dbReference type="Pfam" id="PF25534"/>
    </source>
</evidence>
<reference evidence="2 3" key="1">
    <citation type="journal article" date="2012" name="Science">
        <title>The Paleozoic origin of enzymatic lignin decomposition reconstructed from 31 fungal genomes.</title>
        <authorList>
            <person name="Floudas D."/>
            <person name="Binder M."/>
            <person name="Riley R."/>
            <person name="Barry K."/>
            <person name="Blanchette R.A."/>
            <person name="Henrissat B."/>
            <person name="Martinez A.T."/>
            <person name="Otillar R."/>
            <person name="Spatafora J.W."/>
            <person name="Yadav J.S."/>
            <person name="Aerts A."/>
            <person name="Benoit I."/>
            <person name="Boyd A."/>
            <person name="Carlson A."/>
            <person name="Copeland A."/>
            <person name="Coutinho P.M."/>
            <person name="de Vries R.P."/>
            <person name="Ferreira P."/>
            <person name="Findley K."/>
            <person name="Foster B."/>
            <person name="Gaskell J."/>
            <person name="Glotzer D."/>
            <person name="Gorecki P."/>
            <person name="Heitman J."/>
            <person name="Hesse C."/>
            <person name="Hori C."/>
            <person name="Igarashi K."/>
            <person name="Jurgens J.A."/>
            <person name="Kallen N."/>
            <person name="Kersten P."/>
            <person name="Kohler A."/>
            <person name="Kuees U."/>
            <person name="Kumar T.K.A."/>
            <person name="Kuo A."/>
            <person name="LaButti K."/>
            <person name="Larrondo L.F."/>
            <person name="Lindquist E."/>
            <person name="Ling A."/>
            <person name="Lombard V."/>
            <person name="Lucas S."/>
            <person name="Lundell T."/>
            <person name="Martin R."/>
            <person name="McLaughlin D.J."/>
            <person name="Morgenstern I."/>
            <person name="Morin E."/>
            <person name="Murat C."/>
            <person name="Nagy L.G."/>
            <person name="Nolan M."/>
            <person name="Ohm R.A."/>
            <person name="Patyshakuliyeva A."/>
            <person name="Rokas A."/>
            <person name="Ruiz-Duenas F.J."/>
            <person name="Sabat G."/>
            <person name="Salamov A."/>
            <person name="Samejima M."/>
            <person name="Schmutz J."/>
            <person name="Slot J.C."/>
            <person name="St John F."/>
            <person name="Stenlid J."/>
            <person name="Sun H."/>
            <person name="Sun S."/>
            <person name="Syed K."/>
            <person name="Tsang A."/>
            <person name="Wiebenga A."/>
            <person name="Young D."/>
            <person name="Pisabarro A."/>
            <person name="Eastwood D.C."/>
            <person name="Martin F."/>
            <person name="Cullen D."/>
            <person name="Grigoriev I.V."/>
            <person name="Hibbett D.S."/>
        </authorList>
    </citation>
    <scope>NUCLEOTIDE SEQUENCE [LARGE SCALE GENOMIC DNA]</scope>
    <source>
        <strain evidence="2 3">DJM-731 SS1</strain>
    </source>
</reference>
<protein>
    <recommendedName>
        <fullName evidence="1">DUF7918 domain-containing protein</fullName>
    </recommendedName>
</protein>
<dbReference type="EMBL" id="JH795857">
    <property type="protein sequence ID" value="EJU04768.1"/>
    <property type="molecule type" value="Genomic_DNA"/>
</dbReference>
<name>M5GG29_DACPD</name>
<accession>M5GG29</accession>
<evidence type="ECO:0000313" key="3">
    <source>
        <dbReference type="Proteomes" id="UP000030653"/>
    </source>
</evidence>
<feature type="domain" description="DUF7918" evidence="1">
    <location>
        <begin position="7"/>
        <end position="85"/>
    </location>
</feature>
<dbReference type="RefSeq" id="XP_040631662.1">
    <property type="nucleotide sequence ID" value="XM_040771007.1"/>
</dbReference>
<dbReference type="OrthoDB" id="3364132at2759"/>
<evidence type="ECO:0000313" key="2">
    <source>
        <dbReference type="EMBL" id="EJU04768.1"/>
    </source>
</evidence>
<dbReference type="InterPro" id="IPR057678">
    <property type="entry name" value="DUF7918"/>
</dbReference>
<dbReference type="Pfam" id="PF25534">
    <property type="entry name" value="DUF7918"/>
    <property type="match status" value="1"/>
</dbReference>
<dbReference type="AlphaFoldDB" id="M5GG29"/>
<dbReference type="HOGENOM" id="CLU_1277580_0_0_1"/>
<keyword evidence="3" id="KW-1185">Reference proteome</keyword>
<sequence>MVPLSGYEARILMDGKALPEYHINTMKRKNTLAVTCWIPSKAGKTFAVRWTDHLGLRSGRGKVYVDGEHADSRLFDPEANTVASMGFDNNEGGYAEYRFGKIEFTGTRAGHMVLDDEHDYLLFDEAARVPPVYFIFFYRTKTQLISRGYIHTEKSVSSNRSMKGLLAVGSLSLRHVISVKGKARQYEDGDDEKDEDRKATDRIISALNPQIETFSL</sequence>